<keyword evidence="8" id="KW-1185">Reference proteome</keyword>
<dbReference type="Proteomes" id="UP000215914">
    <property type="component" value="Chromosome 13"/>
</dbReference>
<dbReference type="EMBL" id="MNCJ02000328">
    <property type="protein sequence ID" value="KAF5774200.1"/>
    <property type="molecule type" value="Genomic_DNA"/>
</dbReference>
<keyword evidence="4" id="KW-0539">Nucleus</keyword>
<dbReference type="PROSITE" id="PS51745">
    <property type="entry name" value="PB1"/>
    <property type="match status" value="1"/>
</dbReference>
<evidence type="ECO:0000256" key="2">
    <source>
        <dbReference type="ARBA" id="ARBA00023125"/>
    </source>
</evidence>
<evidence type="ECO:0000256" key="4">
    <source>
        <dbReference type="ARBA" id="ARBA00023242"/>
    </source>
</evidence>
<evidence type="ECO:0000313" key="6">
    <source>
        <dbReference type="EMBL" id="KAF5774200.1"/>
    </source>
</evidence>
<dbReference type="AlphaFoldDB" id="A0A251STF4"/>
<dbReference type="EMBL" id="CM007902">
    <property type="protein sequence ID" value="OTG02147.1"/>
    <property type="molecule type" value="Genomic_DNA"/>
</dbReference>
<keyword evidence="7" id="KW-0371">Homeobox</keyword>
<feature type="domain" description="PB1" evidence="5">
    <location>
        <begin position="524"/>
        <end position="607"/>
    </location>
</feature>
<protein>
    <submittedName>
        <fullName evidence="7">Putative PB1 domain, RWP-RK domain, Homeodomain-like protein</fullName>
    </submittedName>
    <submittedName>
        <fullName evidence="6">Transcription factor Nin-like family</fullName>
    </submittedName>
</protein>
<dbReference type="Gramene" id="mRNA:HanXRQr2_Chr13g0597591">
    <property type="protein sequence ID" value="mRNA:HanXRQr2_Chr13g0597591"/>
    <property type="gene ID" value="HanXRQr2_Chr13g0597591"/>
</dbReference>
<dbReference type="Pfam" id="PF02042">
    <property type="entry name" value="RWP-RK"/>
    <property type="match status" value="1"/>
</dbReference>
<dbReference type="OrthoDB" id="1261306at2759"/>
<evidence type="ECO:0000313" key="8">
    <source>
        <dbReference type="Proteomes" id="UP000215914"/>
    </source>
</evidence>
<accession>A0A251STF4</accession>
<dbReference type="InterPro" id="IPR003035">
    <property type="entry name" value="RWP-RK_dom"/>
</dbReference>
<dbReference type="SMART" id="SM00666">
    <property type="entry name" value="PB1"/>
    <property type="match status" value="1"/>
</dbReference>
<dbReference type="Pfam" id="PF22922">
    <property type="entry name" value="GAF_NLP"/>
    <property type="match status" value="1"/>
</dbReference>
<dbReference type="Pfam" id="PF00564">
    <property type="entry name" value="PB1"/>
    <property type="match status" value="1"/>
</dbReference>
<evidence type="ECO:0000256" key="3">
    <source>
        <dbReference type="ARBA" id="ARBA00023163"/>
    </source>
</evidence>
<dbReference type="InterPro" id="IPR053793">
    <property type="entry name" value="PB1-like"/>
</dbReference>
<name>A0A251STF4_HELAN</name>
<evidence type="ECO:0000313" key="7">
    <source>
        <dbReference type="EMBL" id="OTG02147.1"/>
    </source>
</evidence>
<dbReference type="InterPro" id="IPR055081">
    <property type="entry name" value="NLP1-9_GAF"/>
</dbReference>
<dbReference type="GO" id="GO:0003700">
    <property type="term" value="F:DNA-binding transcription factor activity"/>
    <property type="evidence" value="ECO:0007669"/>
    <property type="project" value="InterPro"/>
</dbReference>
<dbReference type="PANTHER" id="PTHR32002:SF49">
    <property type="entry name" value="BILE ACID:SODIUM SYMPORTER_ARSENICAL RESISTANCE PROTEIN ACR3-RELATED"/>
    <property type="match status" value="1"/>
</dbReference>
<reference evidence="7" key="2">
    <citation type="submission" date="2017-02" db="EMBL/GenBank/DDBJ databases">
        <title>Sunflower complete genome.</title>
        <authorList>
            <person name="Langlade N."/>
            <person name="Munos S."/>
        </authorList>
    </citation>
    <scope>NUCLEOTIDE SEQUENCE [LARGE SCALE GENOMIC DNA]</scope>
    <source>
        <tissue evidence="7">Leaves</tissue>
    </source>
</reference>
<gene>
    <name evidence="7" type="ORF">HannXRQ_Chr13g0409791</name>
    <name evidence="6" type="ORF">HanXRQr2_Chr13g0597591</name>
</gene>
<keyword evidence="1" id="KW-0805">Transcription regulation</keyword>
<dbReference type="InterPro" id="IPR000270">
    <property type="entry name" value="PB1_dom"/>
</dbReference>
<dbReference type="SUPFAM" id="SSF54277">
    <property type="entry name" value="CAD &amp; PB1 domains"/>
    <property type="match status" value="1"/>
</dbReference>
<sequence length="623" mass="71764">MSSEIELSEFLQNFSPISLHHKKSKSVRSPWVFWSESEGYESSADLGTRMIHYKIKSAFSEIFIPWDMSFFGQFWVPVSIGGRRLLSTSGQPFAVGSLSSYFAMYRLYSEKYKYNIDANNLDFEPDHMIKSGGPATTFLNRQTSINEVQRFLSESYDYDDERLNFSVMVPICFPSQSNCIGVLEFTTGHWENNLACFLFRTVEAIKKAGLDVFYVQDLIPYKTINGLELAKDHIKEALKVVCESHNLILAQVWIAYENKTNVPLSFSLEDTQTKRLLAIKLAGYFYAVEGNRYDDFEPYFRFGDVTPRAIGEEFPLVTLQDYESHYTSKHRSDMLMDWGSEDFYETSGFAICLRSSDTSDYKYVFEFIWIKHSNYINLLEALLLTLKRCLPTFKFASGEEIGNELDVHNGDNKSEKFKIFQGKRSMVVDYIAPSKVMCKTTPKVLPRQVIEKQFGKTMKDAAKNLNVSKSTLKRKLREHGIWEWPGPNFIQRKKNDSSIIQINPHEEDNRAIQVQSTISLNQNSLTIKAELADDIIKFRLPILQANFVTVEKEIGMKFNLSLGTYQLKYRDEIMEWILLRSDEEMSYCIESSRKIDQNEVRLRVVPSTQPISGPSCSNGICST</sequence>
<dbReference type="InParanoid" id="A0A251STF4"/>
<organism evidence="7 8">
    <name type="scientific">Helianthus annuus</name>
    <name type="common">Common sunflower</name>
    <dbReference type="NCBI Taxonomy" id="4232"/>
    <lineage>
        <taxon>Eukaryota</taxon>
        <taxon>Viridiplantae</taxon>
        <taxon>Streptophyta</taxon>
        <taxon>Embryophyta</taxon>
        <taxon>Tracheophyta</taxon>
        <taxon>Spermatophyta</taxon>
        <taxon>Magnoliopsida</taxon>
        <taxon>eudicotyledons</taxon>
        <taxon>Gunneridae</taxon>
        <taxon>Pentapetalae</taxon>
        <taxon>asterids</taxon>
        <taxon>campanulids</taxon>
        <taxon>Asterales</taxon>
        <taxon>Asteraceae</taxon>
        <taxon>Asteroideae</taxon>
        <taxon>Heliantheae alliance</taxon>
        <taxon>Heliantheae</taxon>
        <taxon>Helianthus</taxon>
    </lineage>
</organism>
<dbReference type="PANTHER" id="PTHR32002">
    <property type="entry name" value="PROTEIN NLP8"/>
    <property type="match status" value="1"/>
</dbReference>
<evidence type="ECO:0000259" key="5">
    <source>
        <dbReference type="PROSITE" id="PS51745"/>
    </source>
</evidence>
<dbReference type="Gene3D" id="3.10.20.90">
    <property type="entry name" value="Phosphatidylinositol 3-kinase Catalytic Subunit, Chain A, domain 1"/>
    <property type="match status" value="1"/>
</dbReference>
<dbReference type="InterPro" id="IPR045012">
    <property type="entry name" value="NLP"/>
</dbReference>
<dbReference type="GO" id="GO:0003677">
    <property type="term" value="F:DNA binding"/>
    <property type="evidence" value="ECO:0007669"/>
    <property type="project" value="UniProtKB-KW"/>
</dbReference>
<keyword evidence="2 7" id="KW-0238">DNA-binding</keyword>
<keyword evidence="3" id="KW-0804">Transcription</keyword>
<reference evidence="6" key="3">
    <citation type="submission" date="2020-06" db="EMBL/GenBank/DDBJ databases">
        <title>Helianthus annuus Genome sequencing and assembly Release 2.</title>
        <authorList>
            <person name="Gouzy J."/>
            <person name="Langlade N."/>
            <person name="Munos S."/>
        </authorList>
    </citation>
    <scope>NUCLEOTIDE SEQUENCE</scope>
    <source>
        <tissue evidence="6">Leaves</tissue>
    </source>
</reference>
<reference evidence="6 8" key="1">
    <citation type="journal article" date="2017" name="Nature">
        <title>The sunflower genome provides insights into oil metabolism, flowering and Asterid evolution.</title>
        <authorList>
            <person name="Badouin H."/>
            <person name="Gouzy J."/>
            <person name="Grassa C.J."/>
            <person name="Murat F."/>
            <person name="Staton S.E."/>
            <person name="Cottret L."/>
            <person name="Lelandais-Briere C."/>
            <person name="Owens G.L."/>
            <person name="Carrere S."/>
            <person name="Mayjonade B."/>
            <person name="Legrand L."/>
            <person name="Gill N."/>
            <person name="Kane N.C."/>
            <person name="Bowers J.E."/>
            <person name="Hubner S."/>
            <person name="Bellec A."/>
            <person name="Berard A."/>
            <person name="Berges H."/>
            <person name="Blanchet N."/>
            <person name="Boniface M.C."/>
            <person name="Brunel D."/>
            <person name="Catrice O."/>
            <person name="Chaidir N."/>
            <person name="Claudel C."/>
            <person name="Donnadieu C."/>
            <person name="Faraut T."/>
            <person name="Fievet G."/>
            <person name="Helmstetter N."/>
            <person name="King M."/>
            <person name="Knapp S.J."/>
            <person name="Lai Z."/>
            <person name="Le Paslier M.C."/>
            <person name="Lippi Y."/>
            <person name="Lorenzon L."/>
            <person name="Mandel J.R."/>
            <person name="Marage G."/>
            <person name="Marchand G."/>
            <person name="Marquand E."/>
            <person name="Bret-Mestries E."/>
            <person name="Morien E."/>
            <person name="Nambeesan S."/>
            <person name="Nguyen T."/>
            <person name="Pegot-Espagnet P."/>
            <person name="Pouilly N."/>
            <person name="Raftis F."/>
            <person name="Sallet E."/>
            <person name="Schiex T."/>
            <person name="Thomas J."/>
            <person name="Vandecasteele C."/>
            <person name="Vares D."/>
            <person name="Vear F."/>
            <person name="Vautrin S."/>
            <person name="Crespi M."/>
            <person name="Mangin B."/>
            <person name="Burke J.M."/>
            <person name="Salse J."/>
            <person name="Munos S."/>
            <person name="Vincourt P."/>
            <person name="Rieseberg L.H."/>
            <person name="Langlade N.B."/>
        </authorList>
    </citation>
    <scope>NUCLEOTIDE SEQUENCE [LARGE SCALE GENOMIC DNA]</scope>
    <source>
        <strain evidence="8">cv. SF193</strain>
        <tissue evidence="6">Leaves</tissue>
    </source>
</reference>
<evidence type="ECO:0000256" key="1">
    <source>
        <dbReference type="ARBA" id="ARBA00023015"/>
    </source>
</evidence>
<proteinExistence type="predicted"/>